<dbReference type="SMART" id="SM00184">
    <property type="entry name" value="RING"/>
    <property type="match status" value="1"/>
</dbReference>
<dbReference type="InterPro" id="IPR018957">
    <property type="entry name" value="Znf_C3HC4_RING-type"/>
</dbReference>
<proteinExistence type="inferred from homology"/>
<evidence type="ECO:0000256" key="5">
    <source>
        <dbReference type="ARBA" id="ARBA00022801"/>
    </source>
</evidence>
<evidence type="ECO:0000256" key="3">
    <source>
        <dbReference type="ARBA" id="ARBA00022723"/>
    </source>
</evidence>
<dbReference type="Pfam" id="PF00071">
    <property type="entry name" value="Ras"/>
    <property type="match status" value="1"/>
</dbReference>
<keyword evidence="3" id="KW-0479">Metal-binding</keyword>
<dbReference type="InterPro" id="IPR027417">
    <property type="entry name" value="P-loop_NTPase"/>
</dbReference>
<dbReference type="Gene3D" id="3.40.50.300">
    <property type="entry name" value="P-loop containing nucleotide triphosphate hydrolases"/>
    <property type="match status" value="1"/>
</dbReference>
<dbReference type="SMART" id="SM00173">
    <property type="entry name" value="RAS"/>
    <property type="match status" value="1"/>
</dbReference>
<evidence type="ECO:0000256" key="1">
    <source>
        <dbReference type="ARBA" id="ARBA00008344"/>
    </source>
</evidence>
<accession>A0A0N4ZCE8</accession>
<keyword evidence="4" id="KW-0863">Zinc-finger</keyword>
<evidence type="ECO:0000313" key="9">
    <source>
        <dbReference type="Proteomes" id="UP000038045"/>
    </source>
</evidence>
<keyword evidence="9" id="KW-1185">Reference proteome</keyword>
<reference evidence="10" key="1">
    <citation type="submission" date="2017-02" db="UniProtKB">
        <authorList>
            <consortium name="WormBaseParasite"/>
        </authorList>
    </citation>
    <scope>IDENTIFICATION</scope>
</reference>
<dbReference type="PRINTS" id="PR00449">
    <property type="entry name" value="RASTRNSFRMNG"/>
</dbReference>
<sequence>MSSSSAHTSKSSLNHYASLTQVNYVTGSICKVCGKTFAEPVTLPCGHSLCDLCCKQLLYTLKNSNTTTSIESQQRPRIRMGLGTYSKVNTFKAVGINIVDNLNQEDRVNPITRVTKDDFTSPSCPSCGAKPSLIPPYKNLALATILKEMENLRNVNKQFKKIIKGKSSKYFDESNYKSISPTPSTTSSGYGHSEDDHYKYGIIDKVKGNERHLREQYRIKDCKILIIGGEGVGKSTLIKSQILNDAFFGDINDDEDSLFSFEREKKKESRKGGLKNMYMLQLDECNNFDMNINNVDGIALVYSVTDRFSLVEATHFYYMLQEADYHDIPICLIALKGDIHANKRKISFSEGLKRSKELKCPFYEVSGRYNKGVNEAFESMVKNIDRQKSKAKCLSA</sequence>
<dbReference type="WBParaSite" id="PTRK_0000520200.1">
    <property type="protein sequence ID" value="PTRK_0000520200.1"/>
    <property type="gene ID" value="PTRK_0000520200"/>
</dbReference>
<dbReference type="GO" id="GO:0005525">
    <property type="term" value="F:GTP binding"/>
    <property type="evidence" value="ECO:0007669"/>
    <property type="project" value="InterPro"/>
</dbReference>
<feature type="domain" description="RING-type" evidence="8">
    <location>
        <begin position="30"/>
        <end position="127"/>
    </location>
</feature>
<dbReference type="SUPFAM" id="SSF52540">
    <property type="entry name" value="P-loop containing nucleoside triphosphate hydrolases"/>
    <property type="match status" value="1"/>
</dbReference>
<comment type="similarity">
    <text evidence="1">Belongs to the small GTPase superfamily. Ras family.</text>
</comment>
<dbReference type="PROSITE" id="PS51419">
    <property type="entry name" value="RAB"/>
    <property type="match status" value="1"/>
</dbReference>
<keyword evidence="5" id="KW-0378">Hydrolase</keyword>
<evidence type="ECO:0000259" key="8">
    <source>
        <dbReference type="SMART" id="SM00184"/>
    </source>
</evidence>
<organism evidence="9 10">
    <name type="scientific">Parastrongyloides trichosuri</name>
    <name type="common">Possum-specific nematode worm</name>
    <dbReference type="NCBI Taxonomy" id="131310"/>
    <lineage>
        <taxon>Eukaryota</taxon>
        <taxon>Metazoa</taxon>
        <taxon>Ecdysozoa</taxon>
        <taxon>Nematoda</taxon>
        <taxon>Chromadorea</taxon>
        <taxon>Rhabditida</taxon>
        <taxon>Tylenchina</taxon>
        <taxon>Panagrolaimomorpha</taxon>
        <taxon>Strongyloidoidea</taxon>
        <taxon>Strongyloididae</taxon>
        <taxon>Parastrongyloides</taxon>
    </lineage>
</organism>
<dbReference type="GO" id="GO:0003925">
    <property type="term" value="F:G protein activity"/>
    <property type="evidence" value="ECO:0007669"/>
    <property type="project" value="UniProtKB-EC"/>
</dbReference>
<dbReference type="SMART" id="SM00175">
    <property type="entry name" value="RAB"/>
    <property type="match status" value="1"/>
</dbReference>
<dbReference type="Gene3D" id="3.30.40.10">
    <property type="entry name" value="Zinc/RING finger domain, C3HC4 (zinc finger)"/>
    <property type="match status" value="1"/>
</dbReference>
<name>A0A0N4ZCE8_PARTI</name>
<dbReference type="PROSITE" id="PS51421">
    <property type="entry name" value="RAS"/>
    <property type="match status" value="1"/>
</dbReference>
<evidence type="ECO:0000313" key="10">
    <source>
        <dbReference type="WBParaSite" id="PTRK_0000520200.1"/>
    </source>
</evidence>
<dbReference type="InterPro" id="IPR001806">
    <property type="entry name" value="Small_GTPase"/>
</dbReference>
<dbReference type="InterPro" id="IPR051065">
    <property type="entry name" value="Ras-related_GTPase"/>
</dbReference>
<dbReference type="PANTHER" id="PTHR45704">
    <property type="entry name" value="RAS-LIKE FAMILY MEMBER 11"/>
    <property type="match status" value="1"/>
</dbReference>
<dbReference type="InterPro" id="IPR001841">
    <property type="entry name" value="Znf_RING"/>
</dbReference>
<evidence type="ECO:0000256" key="6">
    <source>
        <dbReference type="ARBA" id="ARBA00022833"/>
    </source>
</evidence>
<dbReference type="GO" id="GO:0008270">
    <property type="term" value="F:zinc ion binding"/>
    <property type="evidence" value="ECO:0007669"/>
    <property type="project" value="UniProtKB-KW"/>
</dbReference>
<dbReference type="Pfam" id="PF00097">
    <property type="entry name" value="zf-C3HC4"/>
    <property type="match status" value="1"/>
</dbReference>
<dbReference type="SUPFAM" id="SSF57850">
    <property type="entry name" value="RING/U-box"/>
    <property type="match status" value="1"/>
</dbReference>
<dbReference type="EC" id="3.6.5.2" evidence="2"/>
<dbReference type="STRING" id="131310.A0A0N4ZCE8"/>
<comment type="catalytic activity">
    <reaction evidence="7">
        <text>GTP + H2O = GDP + phosphate + H(+)</text>
        <dbReference type="Rhea" id="RHEA:19669"/>
        <dbReference type="ChEBI" id="CHEBI:15377"/>
        <dbReference type="ChEBI" id="CHEBI:15378"/>
        <dbReference type="ChEBI" id="CHEBI:37565"/>
        <dbReference type="ChEBI" id="CHEBI:43474"/>
        <dbReference type="ChEBI" id="CHEBI:58189"/>
        <dbReference type="EC" id="3.6.5.2"/>
    </reaction>
</comment>
<dbReference type="InterPro" id="IPR013083">
    <property type="entry name" value="Znf_RING/FYVE/PHD"/>
</dbReference>
<evidence type="ECO:0000256" key="4">
    <source>
        <dbReference type="ARBA" id="ARBA00022771"/>
    </source>
</evidence>
<evidence type="ECO:0000256" key="2">
    <source>
        <dbReference type="ARBA" id="ARBA00011984"/>
    </source>
</evidence>
<keyword evidence="6" id="KW-0862">Zinc</keyword>
<protein>
    <recommendedName>
        <fullName evidence="2">small monomeric GTPase</fullName>
        <ecNumber evidence="2">3.6.5.2</ecNumber>
    </recommendedName>
</protein>
<dbReference type="Proteomes" id="UP000038045">
    <property type="component" value="Unplaced"/>
</dbReference>
<dbReference type="AlphaFoldDB" id="A0A0N4ZCE8"/>
<evidence type="ECO:0000256" key="7">
    <source>
        <dbReference type="ARBA" id="ARBA00048098"/>
    </source>
</evidence>